<keyword evidence="15" id="KW-0472">Membrane</keyword>
<dbReference type="InterPro" id="IPR003661">
    <property type="entry name" value="HisK_dim/P_dom"/>
</dbReference>
<dbReference type="InterPro" id="IPR001610">
    <property type="entry name" value="PAC"/>
</dbReference>
<evidence type="ECO:0000256" key="11">
    <source>
        <dbReference type="ARBA" id="ARBA00022840"/>
    </source>
</evidence>
<dbReference type="NCBIfam" id="TIGR00229">
    <property type="entry name" value="sensory_box"/>
    <property type="match status" value="2"/>
</dbReference>
<feature type="domain" description="Histidine kinase" evidence="22">
    <location>
        <begin position="549"/>
        <end position="770"/>
    </location>
</feature>
<feature type="domain" description="HPt" evidence="26">
    <location>
        <begin position="953"/>
        <end position="1053"/>
    </location>
</feature>
<evidence type="ECO:0000259" key="24">
    <source>
        <dbReference type="PROSITE" id="PS50112"/>
    </source>
</evidence>
<dbReference type="Pfam" id="PF01627">
    <property type="entry name" value="Hpt"/>
    <property type="match status" value="1"/>
</dbReference>
<comment type="subunit">
    <text evidence="17">At low DSF concentrations, interacts with RpfF.</text>
</comment>
<dbReference type="PANTHER" id="PTHR45339:SF1">
    <property type="entry name" value="HYBRID SIGNAL TRANSDUCTION HISTIDINE KINASE J"/>
    <property type="match status" value="1"/>
</dbReference>
<keyword evidence="5 21" id="KW-0597">Phosphoprotein</keyword>
<dbReference type="InterPro" id="IPR013655">
    <property type="entry name" value="PAS_fold_3"/>
</dbReference>
<gene>
    <name evidence="27" type="ORF">BWK72_03935</name>
</gene>
<dbReference type="InterPro" id="IPR004358">
    <property type="entry name" value="Sig_transdc_His_kin-like_C"/>
</dbReference>
<dbReference type="AlphaFoldDB" id="A0A1W9KWU6"/>
<dbReference type="SUPFAM" id="SSF52172">
    <property type="entry name" value="CheY-like"/>
    <property type="match status" value="1"/>
</dbReference>
<feature type="domain" description="PAC" evidence="25">
    <location>
        <begin position="479"/>
        <end position="531"/>
    </location>
</feature>
<dbReference type="InterPro" id="IPR000700">
    <property type="entry name" value="PAS-assoc_C"/>
</dbReference>
<evidence type="ECO:0000256" key="20">
    <source>
        <dbReference type="PROSITE-ProRule" id="PRU00110"/>
    </source>
</evidence>
<dbReference type="InterPro" id="IPR008207">
    <property type="entry name" value="Sig_transdc_His_kin_Hpt_dom"/>
</dbReference>
<evidence type="ECO:0000256" key="9">
    <source>
        <dbReference type="ARBA" id="ARBA00022741"/>
    </source>
</evidence>
<evidence type="ECO:0000256" key="2">
    <source>
        <dbReference type="ARBA" id="ARBA00004651"/>
    </source>
</evidence>
<keyword evidence="7" id="KW-0812">Transmembrane</keyword>
<keyword evidence="11" id="KW-0067">ATP-binding</keyword>
<evidence type="ECO:0000256" key="5">
    <source>
        <dbReference type="ARBA" id="ARBA00022553"/>
    </source>
</evidence>
<dbReference type="Gene3D" id="3.30.565.10">
    <property type="entry name" value="Histidine kinase-like ATPase, C-terminal domain"/>
    <property type="match status" value="1"/>
</dbReference>
<evidence type="ECO:0000256" key="10">
    <source>
        <dbReference type="ARBA" id="ARBA00022777"/>
    </source>
</evidence>
<dbReference type="GO" id="GO:0000155">
    <property type="term" value="F:phosphorelay sensor kinase activity"/>
    <property type="evidence" value="ECO:0007669"/>
    <property type="project" value="InterPro"/>
</dbReference>
<feature type="domain" description="PAC" evidence="25">
    <location>
        <begin position="353"/>
        <end position="406"/>
    </location>
</feature>
<dbReference type="InterPro" id="IPR011006">
    <property type="entry name" value="CheY-like_superfamily"/>
</dbReference>
<protein>
    <recommendedName>
        <fullName evidence="18">Sensory/regulatory protein RpfC</fullName>
        <ecNumber evidence="3">2.7.13.3</ecNumber>
    </recommendedName>
    <alternativeName>
        <fullName evidence="19">Virulence sensor protein BvgS</fullName>
    </alternativeName>
</protein>
<dbReference type="SUPFAM" id="SSF47384">
    <property type="entry name" value="Homodimeric domain of signal transducing histidine kinase"/>
    <property type="match status" value="1"/>
</dbReference>
<dbReference type="Pfam" id="PF08447">
    <property type="entry name" value="PAS_3"/>
    <property type="match status" value="2"/>
</dbReference>
<dbReference type="InterPro" id="IPR036097">
    <property type="entry name" value="HisK_dim/P_sf"/>
</dbReference>
<dbReference type="CDD" id="cd17546">
    <property type="entry name" value="REC_hyHK_CKI1_RcsC-like"/>
    <property type="match status" value="1"/>
</dbReference>
<feature type="domain" description="Response regulatory" evidence="23">
    <location>
        <begin position="799"/>
        <end position="915"/>
    </location>
</feature>
<dbReference type="SUPFAM" id="SSF47226">
    <property type="entry name" value="Histidine-containing phosphotransfer domain, HPT domain"/>
    <property type="match status" value="1"/>
</dbReference>
<evidence type="ECO:0000256" key="17">
    <source>
        <dbReference type="ARBA" id="ARBA00064003"/>
    </source>
</evidence>
<evidence type="ECO:0000256" key="12">
    <source>
        <dbReference type="ARBA" id="ARBA00022989"/>
    </source>
</evidence>
<evidence type="ECO:0000256" key="4">
    <source>
        <dbReference type="ARBA" id="ARBA00022475"/>
    </source>
</evidence>
<dbReference type="SMART" id="SM00387">
    <property type="entry name" value="HATPase_c"/>
    <property type="match status" value="1"/>
</dbReference>
<accession>A0A1W9KWU6</accession>
<dbReference type="Pfam" id="PF00512">
    <property type="entry name" value="HisKA"/>
    <property type="match status" value="1"/>
</dbReference>
<feature type="modified residue" description="Phosphohistidine" evidence="20">
    <location>
        <position position="992"/>
    </location>
</feature>
<dbReference type="GO" id="GO:0005524">
    <property type="term" value="F:ATP binding"/>
    <property type="evidence" value="ECO:0007669"/>
    <property type="project" value="UniProtKB-KW"/>
</dbReference>
<dbReference type="FunFam" id="1.10.287.130:FF:000002">
    <property type="entry name" value="Two-component osmosensing histidine kinase"/>
    <property type="match status" value="1"/>
</dbReference>
<evidence type="ECO:0000256" key="1">
    <source>
        <dbReference type="ARBA" id="ARBA00000085"/>
    </source>
</evidence>
<evidence type="ECO:0000256" key="18">
    <source>
        <dbReference type="ARBA" id="ARBA00068150"/>
    </source>
</evidence>
<name>A0A1W9KWU6_9BURK</name>
<dbReference type="PROSITE" id="PS50894">
    <property type="entry name" value="HPT"/>
    <property type="match status" value="1"/>
</dbReference>
<dbReference type="InterPro" id="IPR005467">
    <property type="entry name" value="His_kinase_dom"/>
</dbReference>
<reference evidence="27 28" key="1">
    <citation type="submission" date="2017-01" db="EMBL/GenBank/DDBJ databases">
        <title>Novel large sulfur bacteria in the metagenomes of groundwater-fed chemosynthetic microbial mats in the Lake Huron basin.</title>
        <authorList>
            <person name="Sharrar A.M."/>
            <person name="Flood B.E."/>
            <person name="Bailey J.V."/>
            <person name="Jones D.S."/>
            <person name="Biddanda B."/>
            <person name="Ruberg S.A."/>
            <person name="Marcus D.N."/>
            <person name="Dick G.J."/>
        </authorList>
    </citation>
    <scope>NUCLEOTIDE SEQUENCE [LARGE SCALE GENOMIC DNA]</scope>
    <source>
        <strain evidence="27">A7</strain>
    </source>
</reference>
<dbReference type="SMART" id="SM00086">
    <property type="entry name" value="PAC"/>
    <property type="match status" value="3"/>
</dbReference>
<evidence type="ECO:0000259" key="23">
    <source>
        <dbReference type="PROSITE" id="PS50110"/>
    </source>
</evidence>
<keyword evidence="6" id="KW-0808">Transferase</keyword>
<dbReference type="CDD" id="cd00088">
    <property type="entry name" value="HPT"/>
    <property type="match status" value="1"/>
</dbReference>
<evidence type="ECO:0000256" key="6">
    <source>
        <dbReference type="ARBA" id="ARBA00022679"/>
    </source>
</evidence>
<keyword evidence="10" id="KW-0418">Kinase</keyword>
<comment type="catalytic activity">
    <reaction evidence="1">
        <text>ATP + protein L-histidine = ADP + protein N-phospho-L-histidine.</text>
        <dbReference type="EC" id="2.7.13.3"/>
    </reaction>
</comment>
<evidence type="ECO:0000256" key="21">
    <source>
        <dbReference type="PROSITE-ProRule" id="PRU00169"/>
    </source>
</evidence>
<dbReference type="CDD" id="cd00082">
    <property type="entry name" value="HisKA"/>
    <property type="match status" value="1"/>
</dbReference>
<evidence type="ECO:0000256" key="19">
    <source>
        <dbReference type="ARBA" id="ARBA00070152"/>
    </source>
</evidence>
<dbReference type="InterPro" id="IPR001789">
    <property type="entry name" value="Sig_transdc_resp-reg_receiver"/>
</dbReference>
<feature type="domain" description="PAC" evidence="25">
    <location>
        <begin position="222"/>
        <end position="274"/>
    </location>
</feature>
<dbReference type="SUPFAM" id="SSF55874">
    <property type="entry name" value="ATPase domain of HSP90 chaperone/DNA topoisomerase II/histidine kinase"/>
    <property type="match status" value="1"/>
</dbReference>
<proteinExistence type="predicted"/>
<evidence type="ECO:0000256" key="8">
    <source>
        <dbReference type="ARBA" id="ARBA00022729"/>
    </source>
</evidence>
<dbReference type="EMBL" id="MTEI01000002">
    <property type="protein sequence ID" value="OQW89122.1"/>
    <property type="molecule type" value="Genomic_DNA"/>
</dbReference>
<evidence type="ECO:0000256" key="16">
    <source>
        <dbReference type="ARBA" id="ARBA00058004"/>
    </source>
</evidence>
<evidence type="ECO:0000259" key="25">
    <source>
        <dbReference type="PROSITE" id="PS50113"/>
    </source>
</evidence>
<dbReference type="Gene3D" id="1.20.120.160">
    <property type="entry name" value="HPT domain"/>
    <property type="match status" value="1"/>
</dbReference>
<keyword evidence="8" id="KW-0732">Signal</keyword>
<dbReference type="SMART" id="SM00091">
    <property type="entry name" value="PAS"/>
    <property type="match status" value="3"/>
</dbReference>
<dbReference type="FunFam" id="3.30.565.10:FF:000010">
    <property type="entry name" value="Sensor histidine kinase RcsC"/>
    <property type="match status" value="1"/>
</dbReference>
<dbReference type="Pfam" id="PF13426">
    <property type="entry name" value="PAS_9"/>
    <property type="match status" value="1"/>
</dbReference>
<dbReference type="PANTHER" id="PTHR45339">
    <property type="entry name" value="HYBRID SIGNAL TRANSDUCTION HISTIDINE KINASE J"/>
    <property type="match status" value="1"/>
</dbReference>
<dbReference type="Gene3D" id="1.10.287.130">
    <property type="match status" value="1"/>
</dbReference>
<comment type="caution">
    <text evidence="27">The sequence shown here is derived from an EMBL/GenBank/DDBJ whole genome shotgun (WGS) entry which is preliminary data.</text>
</comment>
<dbReference type="SMART" id="SM00448">
    <property type="entry name" value="REC"/>
    <property type="match status" value="1"/>
</dbReference>
<dbReference type="SUPFAM" id="SSF55785">
    <property type="entry name" value="PYP-like sensor domain (PAS domain)"/>
    <property type="match status" value="3"/>
</dbReference>
<dbReference type="Pfam" id="PF00072">
    <property type="entry name" value="Response_reg"/>
    <property type="match status" value="1"/>
</dbReference>
<keyword evidence="14" id="KW-0843">Virulence</keyword>
<dbReference type="InterPro" id="IPR036641">
    <property type="entry name" value="HPT_dom_sf"/>
</dbReference>
<evidence type="ECO:0000313" key="27">
    <source>
        <dbReference type="EMBL" id="OQW89122.1"/>
    </source>
</evidence>
<dbReference type="Pfam" id="PF02518">
    <property type="entry name" value="HATPase_c"/>
    <property type="match status" value="1"/>
</dbReference>
<comment type="subcellular location">
    <subcellularLocation>
        <location evidence="2">Cell membrane</location>
        <topology evidence="2">Multi-pass membrane protein</topology>
    </subcellularLocation>
</comment>
<dbReference type="Proteomes" id="UP000192505">
    <property type="component" value="Unassembled WGS sequence"/>
</dbReference>
<evidence type="ECO:0000256" key="3">
    <source>
        <dbReference type="ARBA" id="ARBA00012438"/>
    </source>
</evidence>
<dbReference type="PROSITE" id="PS50109">
    <property type="entry name" value="HIS_KIN"/>
    <property type="match status" value="1"/>
</dbReference>
<feature type="domain" description="PAS" evidence="24">
    <location>
        <begin position="164"/>
        <end position="195"/>
    </location>
</feature>
<dbReference type="InterPro" id="IPR035965">
    <property type="entry name" value="PAS-like_dom_sf"/>
</dbReference>
<dbReference type="PROSITE" id="PS50112">
    <property type="entry name" value="PAS"/>
    <property type="match status" value="2"/>
</dbReference>
<evidence type="ECO:0000256" key="13">
    <source>
        <dbReference type="ARBA" id="ARBA00023012"/>
    </source>
</evidence>
<evidence type="ECO:0000259" key="22">
    <source>
        <dbReference type="PROSITE" id="PS50109"/>
    </source>
</evidence>
<dbReference type="PROSITE" id="PS50113">
    <property type="entry name" value="PAC"/>
    <property type="match status" value="3"/>
</dbReference>
<comment type="function">
    <text evidence="16">Member of the two-component regulatory system BvgS/BvgA. Phosphorylates BvgA via a four-step phosphorelay in response to environmental signals.</text>
</comment>
<dbReference type="CDD" id="cd16922">
    <property type="entry name" value="HATPase_EvgS-ArcB-TorS-like"/>
    <property type="match status" value="1"/>
</dbReference>
<dbReference type="InterPro" id="IPR000014">
    <property type="entry name" value="PAS"/>
</dbReference>
<keyword evidence="9" id="KW-0547">Nucleotide-binding</keyword>
<evidence type="ECO:0000313" key="28">
    <source>
        <dbReference type="Proteomes" id="UP000192505"/>
    </source>
</evidence>
<dbReference type="Gene3D" id="3.30.450.20">
    <property type="entry name" value="PAS domain"/>
    <property type="match status" value="3"/>
</dbReference>
<feature type="domain" description="PAS" evidence="24">
    <location>
        <begin position="400"/>
        <end position="476"/>
    </location>
</feature>
<dbReference type="EC" id="2.7.13.3" evidence="3"/>
<organism evidence="27 28">
    <name type="scientific">Rhodoferax ferrireducens</name>
    <dbReference type="NCBI Taxonomy" id="192843"/>
    <lineage>
        <taxon>Bacteria</taxon>
        <taxon>Pseudomonadati</taxon>
        <taxon>Pseudomonadota</taxon>
        <taxon>Betaproteobacteria</taxon>
        <taxon>Burkholderiales</taxon>
        <taxon>Comamonadaceae</taxon>
        <taxon>Rhodoferax</taxon>
    </lineage>
</organism>
<dbReference type="PROSITE" id="PS50110">
    <property type="entry name" value="RESPONSE_REGULATORY"/>
    <property type="match status" value="1"/>
</dbReference>
<dbReference type="CDD" id="cd00130">
    <property type="entry name" value="PAS"/>
    <property type="match status" value="3"/>
</dbReference>
<dbReference type="InterPro" id="IPR036890">
    <property type="entry name" value="HATPase_C_sf"/>
</dbReference>
<dbReference type="InterPro" id="IPR003594">
    <property type="entry name" value="HATPase_dom"/>
</dbReference>
<dbReference type="PRINTS" id="PR00344">
    <property type="entry name" value="BCTRLSENSOR"/>
</dbReference>
<evidence type="ECO:0000256" key="15">
    <source>
        <dbReference type="ARBA" id="ARBA00023136"/>
    </source>
</evidence>
<keyword evidence="4" id="KW-1003">Cell membrane</keyword>
<feature type="modified residue" description="4-aspartylphosphate" evidence="21">
    <location>
        <position position="848"/>
    </location>
</feature>
<evidence type="ECO:0000256" key="14">
    <source>
        <dbReference type="ARBA" id="ARBA00023026"/>
    </source>
</evidence>
<keyword evidence="12" id="KW-1133">Transmembrane helix</keyword>
<dbReference type="Gene3D" id="3.40.50.2300">
    <property type="match status" value="1"/>
</dbReference>
<sequence length="1059" mass="116702">MHKLLSRQARRLLGVDDAQMPAVLAELAQLAGSAGLSEPGARCLRGLQGFLSGVDESYEQNERDLDLKTRSLQLSSVELSHVNDRLRHELDSRTRAMESLRETADGLMRQMDPHTPALREDNLESLSQLMSDLVTQRESSQRDLQSALADLANQKFALDQHAIVSITDLAGDITYANDKFCQISAYARDELLGQNHRLVNSGVHAQACFQNLWQTILAGKVWHGEICNRAKSGKIYWLQATVVPMLDDDGTPRQFIAISTDITERKTMQAALVAGEERLRRITNAVPGVVFQCQVGAGNIRYTFLSDRLQEIRGLDPEALMANGRLAFDQIVAPDRDSVYAEVMAAGQRREGWWSDYQVRMPDKSTRWIRSEIQPDPLPADDGSTVFTGIWQDVTQIREAGERLREVTESIPVVVFQYRLWPDGHQNFPFCSSVVEQVCGLAPQDVTADPIAFFQLIHPDDQEAFVEAFKVSARSGQRISLDFRMHHKQTGGVIWVHGESMPKTAVDGGVLWNGYLADISQAKQASEELRRAKEAAEVASLAKSDFLANMSHEIRTPMNGVIGMTELVLDSELTPEQREHLEIVKLSSDALLRVINDILDFSKIEAGKLLIERIDFNPTRLVNETLKVLAAPAQAKSLQLLCDLDPAIPASVLGDPGRLQQILMNLLGNAIKFTDRGEVALRVHAQVQPSGQVRLMFSVRDTGVGIAQSKLHSIFEAFSQEDSSITRRFGGTGLGLSISSRLVAAMGGKISVNSQLGQGSQFDFDVLVEVGSKVDRQGRQPVTPPVNSVPLLQEVTGLSILLVEDNVINQKLAVALLKREGHHTTLADNGQIALDILAQKRFDLVLMDMMMPVFDGLQATRCFRATEQGSRTPIVAMTANVMPGDRERCLQAGMDDYLSKPISIAELHRVLARFAKGPVATVLDADRDQVSQTEAARGLEAPFDYAQALKTVDQDVVEIITDTFVAQWPGDLEKMHQALLQGDWAVLGRVTHTLRGIFGMFGARPAVTLAGELEQLAGMANTQGASAAHEVGQVKLVELRTSVDYLLTALRSHQIAVLR</sequence>
<evidence type="ECO:0000256" key="7">
    <source>
        <dbReference type="ARBA" id="ARBA00022692"/>
    </source>
</evidence>
<evidence type="ECO:0000259" key="26">
    <source>
        <dbReference type="PROSITE" id="PS50894"/>
    </source>
</evidence>
<dbReference type="SMART" id="SM00388">
    <property type="entry name" value="HisKA"/>
    <property type="match status" value="1"/>
</dbReference>
<keyword evidence="13" id="KW-0902">Two-component regulatory system</keyword>
<dbReference type="GO" id="GO:0005886">
    <property type="term" value="C:plasma membrane"/>
    <property type="evidence" value="ECO:0007669"/>
    <property type="project" value="UniProtKB-SubCell"/>
</dbReference>